<evidence type="ECO:0000313" key="9">
    <source>
        <dbReference type="Proteomes" id="UP000535937"/>
    </source>
</evidence>
<evidence type="ECO:0000259" key="7">
    <source>
        <dbReference type="Pfam" id="PF02687"/>
    </source>
</evidence>
<evidence type="ECO:0000256" key="4">
    <source>
        <dbReference type="ARBA" id="ARBA00022989"/>
    </source>
</evidence>
<dbReference type="PANTHER" id="PTHR30287">
    <property type="entry name" value="MEMBRANE COMPONENT OF PREDICTED ABC SUPERFAMILY METABOLITE UPTAKE TRANSPORTER"/>
    <property type="match status" value="1"/>
</dbReference>
<feature type="transmembrane region" description="Helical" evidence="6">
    <location>
        <begin position="259"/>
        <end position="279"/>
    </location>
</feature>
<keyword evidence="5 6" id="KW-0472">Membrane</keyword>
<feature type="transmembrane region" description="Helical" evidence="6">
    <location>
        <begin position="419"/>
        <end position="443"/>
    </location>
</feature>
<feature type="transmembrane region" description="Helical" evidence="6">
    <location>
        <begin position="464"/>
        <end position="487"/>
    </location>
</feature>
<comment type="caution">
    <text evidence="8">The sequence shown here is derived from an EMBL/GenBank/DDBJ whole genome shotgun (WGS) entry which is preliminary data.</text>
</comment>
<dbReference type="InterPro" id="IPR003838">
    <property type="entry name" value="ABC3_permease_C"/>
</dbReference>
<feature type="transmembrane region" description="Helical" evidence="6">
    <location>
        <begin position="794"/>
        <end position="816"/>
    </location>
</feature>
<feature type="transmembrane region" description="Helical" evidence="6">
    <location>
        <begin position="349"/>
        <end position="375"/>
    </location>
</feature>
<dbReference type="EMBL" id="JACHWZ010000011">
    <property type="protein sequence ID" value="MBB3061847.1"/>
    <property type="molecule type" value="Genomic_DNA"/>
</dbReference>
<protein>
    <submittedName>
        <fullName evidence="8">Putative ABC transport system permease protein</fullName>
    </submittedName>
</protein>
<keyword evidence="2" id="KW-1003">Cell membrane</keyword>
<reference evidence="8 9" key="1">
    <citation type="submission" date="2020-08" db="EMBL/GenBank/DDBJ databases">
        <title>Genomic Encyclopedia of Type Strains, Phase III (KMG-III): the genomes of soil and plant-associated and newly described type strains.</title>
        <authorList>
            <person name="Whitman W."/>
        </authorList>
    </citation>
    <scope>NUCLEOTIDE SEQUENCE [LARGE SCALE GENOMIC DNA]</scope>
    <source>
        <strain evidence="8 9">CECT 8799</strain>
    </source>
</reference>
<keyword evidence="4 6" id="KW-1133">Transmembrane helix</keyword>
<proteinExistence type="predicted"/>
<gene>
    <name evidence="8" type="ORF">FHS09_002687</name>
</gene>
<feature type="transmembrane region" description="Helical" evidence="6">
    <location>
        <begin position="706"/>
        <end position="729"/>
    </location>
</feature>
<evidence type="ECO:0000256" key="6">
    <source>
        <dbReference type="SAM" id="Phobius"/>
    </source>
</evidence>
<name>A0A7W4WCT4_9GAMM</name>
<dbReference type="Proteomes" id="UP000535937">
    <property type="component" value="Unassembled WGS sequence"/>
</dbReference>
<keyword evidence="3 6" id="KW-0812">Transmembrane</keyword>
<evidence type="ECO:0000256" key="1">
    <source>
        <dbReference type="ARBA" id="ARBA00004651"/>
    </source>
</evidence>
<feature type="transmembrane region" description="Helical" evidence="6">
    <location>
        <begin position="750"/>
        <end position="774"/>
    </location>
</feature>
<evidence type="ECO:0000256" key="5">
    <source>
        <dbReference type="ARBA" id="ARBA00023136"/>
    </source>
</evidence>
<sequence>MPALKHSLLALRLLARDWRGGELALIATALVLAVSCVTAIAHFTDRLTRAMHIQSQTFLAAERLVNSSQPVDSAWLNKAREFGLQQAETVQFASMLAAGDEFQFAAVKAVSDGYPLVGHLEMRALEGDPSRVVQGGPPPGEVWLEPRLLPLLKLEIGDSLQLGDTQLTVSGLLDHEPDRSDNLFSMGARLLMNLDDLPAADILQSGSRARYRYLFAGDDQALEQYFTWLEPLLTEHQRVIDLREGQPRVASALDRAERFLYLAGSLAVLLASVAVGLAARRYSLRHTAYVAVMKSLGAGRGKVLGIYVGQLAALALIATLLGLLIGSLVQSQAVSLMADFFPAEPPPSHWSPLIVGLATGFACALGFALPPLFRLARTDPMQTLRRDWSNPDRREWLGLILGPTSMLLLIWWLSGSLAITAALFAGMALLVGGSALANQLLIRGRLATLGGSWRIALGSLQRRAAFNTLLIAAFGTGLLAMLALVFARTALIDEWRMQLPEKAPNHFLINIAPTEVDGLQAMLADNQVTSTEFYPMVRGRLTAINGEPTKDRREQDNALRRELNLSWTDTLAPDNRILEGEWWDESDEGVSQEESEQGVSVEVELAARLGLALGDRLRFSIGGLEIEAPVASFRSLDWNSMRPNFYMLFAPGALEDFPATYITSFYLPPEQKLLVNDLVRNFPSVSVIELDKIIQRIRDTIDQVSLAIESVMVLMLVAGVLVLVAGVRASIAERLQEAAIIRTLGGRRRLLLHSLMLEFGLLGVAAGLLAAAGTEATLAVLSQRVFDLPFVAHPMLWLLGPLVGALLVGTAGTLACRSSVSEPPLKVLRELA</sequence>
<feature type="transmembrane region" description="Helical" evidence="6">
    <location>
        <begin position="303"/>
        <end position="329"/>
    </location>
</feature>
<dbReference type="Pfam" id="PF02687">
    <property type="entry name" value="FtsX"/>
    <property type="match status" value="2"/>
</dbReference>
<comment type="subcellular location">
    <subcellularLocation>
        <location evidence="1">Cell membrane</location>
        <topology evidence="1">Multi-pass membrane protein</topology>
    </subcellularLocation>
</comment>
<dbReference type="RefSeq" id="WP_246394985.1">
    <property type="nucleotide sequence ID" value="NZ_JACHWZ010000011.1"/>
</dbReference>
<evidence type="ECO:0000313" key="8">
    <source>
        <dbReference type="EMBL" id="MBB3061847.1"/>
    </source>
</evidence>
<dbReference type="AlphaFoldDB" id="A0A7W4WCT4"/>
<feature type="domain" description="ABC3 transporter permease C-terminal" evidence="7">
    <location>
        <begin position="263"/>
        <end position="380"/>
    </location>
</feature>
<feature type="transmembrane region" description="Helical" evidence="6">
    <location>
        <begin position="396"/>
        <end position="413"/>
    </location>
</feature>
<accession>A0A7W4WCT4</accession>
<dbReference type="GO" id="GO:0005886">
    <property type="term" value="C:plasma membrane"/>
    <property type="evidence" value="ECO:0007669"/>
    <property type="project" value="UniProtKB-SubCell"/>
</dbReference>
<organism evidence="8 9">
    <name type="scientific">Microbulbifer rhizosphaerae</name>
    <dbReference type="NCBI Taxonomy" id="1562603"/>
    <lineage>
        <taxon>Bacteria</taxon>
        <taxon>Pseudomonadati</taxon>
        <taxon>Pseudomonadota</taxon>
        <taxon>Gammaproteobacteria</taxon>
        <taxon>Cellvibrionales</taxon>
        <taxon>Microbulbiferaceae</taxon>
        <taxon>Microbulbifer</taxon>
    </lineage>
</organism>
<evidence type="ECO:0000256" key="2">
    <source>
        <dbReference type="ARBA" id="ARBA00022475"/>
    </source>
</evidence>
<keyword evidence="9" id="KW-1185">Reference proteome</keyword>
<evidence type="ECO:0000256" key="3">
    <source>
        <dbReference type="ARBA" id="ARBA00022692"/>
    </source>
</evidence>
<dbReference type="InterPro" id="IPR038766">
    <property type="entry name" value="Membrane_comp_ABC_pdt"/>
</dbReference>
<dbReference type="PANTHER" id="PTHR30287:SF1">
    <property type="entry name" value="INNER MEMBRANE PROTEIN"/>
    <property type="match status" value="1"/>
</dbReference>
<feature type="domain" description="ABC3 transporter permease C-terminal" evidence="7">
    <location>
        <begin position="711"/>
        <end position="821"/>
    </location>
</feature>